<dbReference type="OrthoDB" id="8452319at2"/>
<name>A4XZF0_ECTM1</name>
<evidence type="ECO:0000313" key="1">
    <source>
        <dbReference type="EMBL" id="ABP86716.1"/>
    </source>
</evidence>
<sequence>MRLTLITPPAAEPITLAQAKVQCKVRHDQADAKLTQHIRTARELVEKRTGRALINQGWRQVEDCAPSVLRLWRWPVVSVQRVLVDGVEQDAEAYTVELGDNALVCPVAPGWRGRRVQVEYTAGYGADGSAVPGPVMDWMLMQISNLYENSGSVVVGASVASIGFVDRLLDHYEIPR</sequence>
<evidence type="ECO:0008006" key="2">
    <source>
        <dbReference type="Google" id="ProtNLM"/>
    </source>
</evidence>
<dbReference type="Gene3D" id="1.10.3230.30">
    <property type="entry name" value="Phage gp6-like head-tail connector protein"/>
    <property type="match status" value="1"/>
</dbReference>
<protein>
    <recommendedName>
        <fullName evidence="2">Phage gp6-like head-tail connector protein</fullName>
    </recommendedName>
</protein>
<dbReference type="eggNOG" id="ENOG5031URG">
    <property type="taxonomic scope" value="Bacteria"/>
</dbReference>
<reference evidence="1" key="1">
    <citation type="submission" date="2007-04" db="EMBL/GenBank/DDBJ databases">
        <title>Complete sequence of Pseudomonas mendocina ymp.</title>
        <authorList>
            <consortium name="US DOE Joint Genome Institute"/>
            <person name="Copeland A."/>
            <person name="Lucas S."/>
            <person name="Lapidus A."/>
            <person name="Barry K."/>
            <person name="Glavina del Rio T."/>
            <person name="Dalin E."/>
            <person name="Tice H."/>
            <person name="Pitluck S."/>
            <person name="Kiss H."/>
            <person name="Brettin T."/>
            <person name="Detter J.C."/>
            <person name="Bruce D."/>
            <person name="Han C."/>
            <person name="Schmutz J."/>
            <person name="Larimer F."/>
            <person name="Land M."/>
            <person name="Hauser L."/>
            <person name="Kyrpides N."/>
            <person name="Mikhailova N."/>
            <person name="Hersman L."/>
            <person name="Dubois J."/>
            <person name="Maurice P."/>
            <person name="Richardson P."/>
        </authorList>
    </citation>
    <scope>NUCLEOTIDE SEQUENCE [LARGE SCALE GENOMIC DNA]</scope>
    <source>
        <strain evidence="1">Ymp</strain>
    </source>
</reference>
<dbReference type="STRING" id="399739.Pmen_3969"/>
<gene>
    <name evidence="1" type="ordered locus">Pmen_3969</name>
</gene>
<dbReference type="NCBIfam" id="TIGR02215">
    <property type="entry name" value="phage_chp_gp8"/>
    <property type="match status" value="1"/>
</dbReference>
<dbReference type="CDD" id="cd08054">
    <property type="entry name" value="gp6"/>
    <property type="match status" value="1"/>
</dbReference>
<dbReference type="HOGENOM" id="CLU_085951_0_1_6"/>
<dbReference type="EMBL" id="CP000680">
    <property type="protein sequence ID" value="ABP86716.1"/>
    <property type="molecule type" value="Genomic_DNA"/>
</dbReference>
<dbReference type="AlphaFoldDB" id="A4XZF0"/>
<organism evidence="1">
    <name type="scientific">Ectopseudomonas mendocina (strain ymp)</name>
    <name type="common">Pseudomonas mendocina</name>
    <dbReference type="NCBI Taxonomy" id="399739"/>
    <lineage>
        <taxon>Bacteria</taxon>
        <taxon>Pseudomonadati</taxon>
        <taxon>Pseudomonadota</taxon>
        <taxon>Gammaproteobacteria</taxon>
        <taxon>Pseudomonadales</taxon>
        <taxon>Pseudomonadaceae</taxon>
        <taxon>Ectopseudomonas</taxon>
    </lineage>
</organism>
<dbReference type="InterPro" id="IPR011738">
    <property type="entry name" value="Phage_CHP"/>
</dbReference>
<accession>A4XZF0</accession>
<dbReference type="KEGG" id="pmy:Pmen_3969"/>
<proteinExistence type="predicted"/>